<dbReference type="FunFam" id="3.20.20.140:FF:000022">
    <property type="entry name" value="Guanine deaminase"/>
    <property type="match status" value="1"/>
</dbReference>
<comment type="cofactor">
    <cofactor evidence="8">
        <name>Zn(2+)</name>
        <dbReference type="ChEBI" id="CHEBI:29105"/>
    </cofactor>
    <text evidence="8">Binds 1 zinc ion per subunit.</text>
</comment>
<dbReference type="EC" id="3.5.4.3" evidence="3 7"/>
<dbReference type="SUPFAM" id="SSF51556">
    <property type="entry name" value="Metallo-dependent hydrolases"/>
    <property type="match status" value="1"/>
</dbReference>
<dbReference type="GO" id="GO:0006147">
    <property type="term" value="P:guanine catabolic process"/>
    <property type="evidence" value="ECO:0007669"/>
    <property type="project" value="UniProtKB-UniRule"/>
</dbReference>
<comment type="pathway">
    <text evidence="1 8">Purine metabolism; guanine degradation; xanthine from guanine: step 1/1.</text>
</comment>
<dbReference type="InterPro" id="IPR011059">
    <property type="entry name" value="Metal-dep_hydrolase_composite"/>
</dbReference>
<dbReference type="Gene3D" id="3.20.20.140">
    <property type="entry name" value="Metal-dependent hydrolases"/>
    <property type="match status" value="1"/>
</dbReference>
<evidence type="ECO:0000256" key="1">
    <source>
        <dbReference type="ARBA" id="ARBA00004984"/>
    </source>
</evidence>
<evidence type="ECO:0000256" key="5">
    <source>
        <dbReference type="ARBA" id="ARBA00022801"/>
    </source>
</evidence>
<evidence type="ECO:0000256" key="4">
    <source>
        <dbReference type="ARBA" id="ARBA00022723"/>
    </source>
</evidence>
<dbReference type="PANTHER" id="PTHR11271">
    <property type="entry name" value="GUANINE DEAMINASE"/>
    <property type="match status" value="1"/>
</dbReference>
<dbReference type="UniPathway" id="UPA00603">
    <property type="reaction ID" value="UER00660"/>
</dbReference>
<evidence type="ECO:0000256" key="6">
    <source>
        <dbReference type="ARBA" id="ARBA00022833"/>
    </source>
</evidence>
<dbReference type="AlphaFoldDB" id="A0A2R8ALE4"/>
<feature type="domain" description="Amidohydrolase-related" evidence="9">
    <location>
        <begin position="71"/>
        <end position="430"/>
    </location>
</feature>
<dbReference type="InterPro" id="IPR006680">
    <property type="entry name" value="Amidohydro-rel"/>
</dbReference>
<dbReference type="PANTHER" id="PTHR11271:SF6">
    <property type="entry name" value="GUANINE DEAMINASE"/>
    <property type="match status" value="1"/>
</dbReference>
<keyword evidence="12" id="KW-1185">Reference proteome</keyword>
<evidence type="ECO:0000313" key="11">
    <source>
        <dbReference type="EMBL" id="SPF76862.1"/>
    </source>
</evidence>
<dbReference type="NCBIfam" id="TIGR02967">
    <property type="entry name" value="guan_deamin"/>
    <property type="match status" value="1"/>
</dbReference>
<dbReference type="EMBL" id="OMOI01000001">
    <property type="protein sequence ID" value="SPF76862.1"/>
    <property type="molecule type" value="Genomic_DNA"/>
</dbReference>
<organism evidence="11 12">
    <name type="scientific">Aliiroseovarius pelagivivens</name>
    <dbReference type="NCBI Taxonomy" id="1639690"/>
    <lineage>
        <taxon>Bacteria</taxon>
        <taxon>Pseudomonadati</taxon>
        <taxon>Pseudomonadota</taxon>
        <taxon>Alphaproteobacteria</taxon>
        <taxon>Rhodobacterales</taxon>
        <taxon>Paracoccaceae</taxon>
        <taxon>Aliiroseovarius</taxon>
    </lineage>
</organism>
<name>A0A2R8ALE4_9RHOB</name>
<evidence type="ECO:0000256" key="3">
    <source>
        <dbReference type="ARBA" id="ARBA00012781"/>
    </source>
</evidence>
<feature type="domain" description="Aminodeoxyfutalosine deaminase/Imidazolonepropionase-like composite" evidence="10">
    <location>
        <begin position="36"/>
        <end position="61"/>
    </location>
</feature>
<dbReference type="Pfam" id="PF01979">
    <property type="entry name" value="Amidohydro_1"/>
    <property type="match status" value="1"/>
</dbReference>
<keyword evidence="5 8" id="KW-0378">Hydrolase</keyword>
<keyword evidence="4 8" id="KW-0479">Metal-binding</keyword>
<dbReference type="SUPFAM" id="SSF51338">
    <property type="entry name" value="Composite domain of metallo-dependent hydrolases"/>
    <property type="match status" value="2"/>
</dbReference>
<dbReference type="GO" id="GO:0005829">
    <property type="term" value="C:cytosol"/>
    <property type="evidence" value="ECO:0007669"/>
    <property type="project" value="TreeGrafter"/>
</dbReference>
<accession>A0A2R8ALE4</accession>
<evidence type="ECO:0000256" key="7">
    <source>
        <dbReference type="NCBIfam" id="TIGR02967"/>
    </source>
</evidence>
<dbReference type="RefSeq" id="WP_108856832.1">
    <property type="nucleotide sequence ID" value="NZ_OMOI01000001.1"/>
</dbReference>
<reference evidence="11 12" key="1">
    <citation type="submission" date="2018-03" db="EMBL/GenBank/DDBJ databases">
        <authorList>
            <person name="Keele B.F."/>
        </authorList>
    </citation>
    <scope>NUCLEOTIDE SEQUENCE [LARGE SCALE GENOMIC DNA]</scope>
    <source>
        <strain evidence="11 12">CECT 8811</strain>
    </source>
</reference>
<evidence type="ECO:0000256" key="8">
    <source>
        <dbReference type="RuleBase" id="RU366009"/>
    </source>
</evidence>
<evidence type="ECO:0000313" key="12">
    <source>
        <dbReference type="Proteomes" id="UP000244911"/>
    </source>
</evidence>
<dbReference type="GO" id="GO:0008270">
    <property type="term" value="F:zinc ion binding"/>
    <property type="evidence" value="ECO:0007669"/>
    <property type="project" value="UniProtKB-UniRule"/>
</dbReference>
<comment type="catalytic activity">
    <reaction evidence="8">
        <text>guanine + H2O + H(+) = xanthine + NH4(+)</text>
        <dbReference type="Rhea" id="RHEA:14665"/>
        <dbReference type="ChEBI" id="CHEBI:15377"/>
        <dbReference type="ChEBI" id="CHEBI:15378"/>
        <dbReference type="ChEBI" id="CHEBI:16235"/>
        <dbReference type="ChEBI" id="CHEBI:17712"/>
        <dbReference type="ChEBI" id="CHEBI:28938"/>
        <dbReference type="EC" id="3.5.4.3"/>
    </reaction>
</comment>
<evidence type="ECO:0000259" key="10">
    <source>
        <dbReference type="Pfam" id="PF22039"/>
    </source>
</evidence>
<proteinExistence type="inferred from homology"/>
<protein>
    <recommendedName>
        <fullName evidence="3 7">Guanine deaminase</fullName>
        <shortName evidence="8">Guanase</shortName>
        <ecNumber evidence="3 7">3.5.4.3</ecNumber>
    </recommendedName>
    <alternativeName>
        <fullName evidence="8">Guanine aminohydrolase</fullName>
    </alternativeName>
</protein>
<gene>
    <name evidence="11" type="primary">guaD_1</name>
    <name evidence="11" type="ORF">ALP8811_01878</name>
</gene>
<dbReference type="InterPro" id="IPR014311">
    <property type="entry name" value="Guanine_deaminase"/>
</dbReference>
<dbReference type="Proteomes" id="UP000244911">
    <property type="component" value="Unassembled WGS sequence"/>
</dbReference>
<dbReference type="InterPro" id="IPR054418">
    <property type="entry name" value="MQNX/HUTI_composite_N"/>
</dbReference>
<comment type="similarity">
    <text evidence="2 8">Belongs to the metallo-dependent hydrolases superfamily. ATZ/TRZ family.</text>
</comment>
<keyword evidence="6 8" id="KW-0862">Zinc</keyword>
<dbReference type="NCBIfam" id="NF006679">
    <property type="entry name" value="PRK09228.1"/>
    <property type="match status" value="1"/>
</dbReference>
<evidence type="ECO:0000256" key="2">
    <source>
        <dbReference type="ARBA" id="ARBA00006745"/>
    </source>
</evidence>
<evidence type="ECO:0000259" key="9">
    <source>
        <dbReference type="Pfam" id="PF01979"/>
    </source>
</evidence>
<dbReference type="GO" id="GO:0008892">
    <property type="term" value="F:guanine deaminase activity"/>
    <property type="evidence" value="ECO:0007669"/>
    <property type="project" value="UniProtKB-UniRule"/>
</dbReference>
<dbReference type="Gene3D" id="2.30.40.10">
    <property type="entry name" value="Urease, subunit C, domain 1"/>
    <property type="match status" value="1"/>
</dbReference>
<sequence length="450" mass="49021">MTNSQPRTLLRGRTLDFNRKPLDENDTEAYNYQADGAILIANGKIEATGPYDQLSARAPDATVIDHRPHLLMPGFIDMHVHFPQVQVIASWGAQLLDWLNTYTFPEETRFAEEAHAAAMATHFCDLLTGHGTTTAVAFGSVHSGSVEALFTEAAKRNMCMISGKVMMDRNAPDGLRDTPQAGYDDSKALIEKWHGVGRAQYAITPRFAITSTPEQLDMAGALVAEHPDCFVQTHLSENHDEIAFTAELYPDAPDYLGVYERYGLLGQKTLLGHAIHLTPREIEVLADTRSKPIFCPTSNLFLGSGLFDDAGLSARGIQNGIATDVGAGTSYSMLQTLNDGYKILQLQNQKLHPLAAFDWITRGNADVLGLSDKIGSLTEGSDADIVVLNARSTHAMDLRMQRAETLSEELFILQILGDDRAVEQTYVAGEAAKTGRCSAGLEDVTEPVAA</sequence>
<comment type="function">
    <text evidence="8">Catalyzes the hydrolytic deamination of guanine, producing xanthine and ammonia.</text>
</comment>
<dbReference type="InterPro" id="IPR051607">
    <property type="entry name" value="Metallo-dep_hydrolases"/>
</dbReference>
<dbReference type="OrthoDB" id="9787621at2"/>
<dbReference type="InterPro" id="IPR032466">
    <property type="entry name" value="Metal_Hydrolase"/>
</dbReference>
<dbReference type="Pfam" id="PF22039">
    <property type="entry name" value="HUTI_composite_bact"/>
    <property type="match status" value="1"/>
</dbReference>